<accession>A0A4U1ENK9</accession>
<evidence type="ECO:0000256" key="1">
    <source>
        <dbReference type="ARBA" id="ARBA00004479"/>
    </source>
</evidence>
<dbReference type="InterPro" id="IPR003531">
    <property type="entry name" value="Hempt_rcpt_S_F1_CS"/>
</dbReference>
<evidence type="ECO:0000256" key="9">
    <source>
        <dbReference type="SAM" id="MobiDB-lite"/>
    </source>
</evidence>
<dbReference type="Pfam" id="PF09240">
    <property type="entry name" value="IL6Ra-bind"/>
    <property type="match status" value="1"/>
</dbReference>
<feature type="domain" description="Fibronectin type-III" evidence="10">
    <location>
        <begin position="364"/>
        <end position="461"/>
    </location>
</feature>
<feature type="region of interest" description="Disordered" evidence="9">
    <location>
        <begin position="538"/>
        <end position="654"/>
    </location>
</feature>
<dbReference type="SUPFAM" id="SSF49265">
    <property type="entry name" value="Fibronectin type III"/>
    <property type="match status" value="4"/>
</dbReference>
<dbReference type="PROSITE" id="PS01355">
    <property type="entry name" value="HEMATOPO_REC_S_F1"/>
    <property type="match status" value="1"/>
</dbReference>
<comment type="caution">
    <text evidence="11">The sequence shown here is derived from an EMBL/GenBank/DDBJ whole genome shotgun (WGS) entry which is preliminary data.</text>
</comment>
<dbReference type="Proteomes" id="UP000308365">
    <property type="component" value="Unassembled WGS sequence"/>
</dbReference>
<feature type="compositionally biased region" description="Pro residues" evidence="9">
    <location>
        <begin position="809"/>
        <end position="825"/>
    </location>
</feature>
<proteinExistence type="predicted"/>
<keyword evidence="7" id="KW-0675">Receptor</keyword>
<dbReference type="PANTHER" id="PTHR23037">
    <property type="entry name" value="CYTOKINE RECEPTOR"/>
    <property type="match status" value="1"/>
</dbReference>
<evidence type="ECO:0000313" key="11">
    <source>
        <dbReference type="EMBL" id="TKC37476.1"/>
    </source>
</evidence>
<dbReference type="GO" id="GO:0009897">
    <property type="term" value="C:external side of plasma membrane"/>
    <property type="evidence" value="ECO:0007669"/>
    <property type="project" value="TreeGrafter"/>
</dbReference>
<keyword evidence="8" id="KW-0325">Glycoprotein</keyword>
<keyword evidence="6" id="KW-1015">Disulfide bond</keyword>
<dbReference type="InterPro" id="IPR013783">
    <property type="entry name" value="Ig-like_fold"/>
</dbReference>
<dbReference type="AlphaFoldDB" id="A0A4U1ENK9"/>
<keyword evidence="3" id="KW-0732">Signal</keyword>
<name>A0A4U1ENK9_MONMO</name>
<evidence type="ECO:0000256" key="2">
    <source>
        <dbReference type="ARBA" id="ARBA00022692"/>
    </source>
</evidence>
<dbReference type="SMART" id="SM00060">
    <property type="entry name" value="FN3"/>
    <property type="match status" value="3"/>
</dbReference>
<feature type="compositionally biased region" description="Pro residues" evidence="9">
    <location>
        <begin position="749"/>
        <end position="761"/>
    </location>
</feature>
<dbReference type="InterPro" id="IPR003961">
    <property type="entry name" value="FN3_dom"/>
</dbReference>
<evidence type="ECO:0000256" key="8">
    <source>
        <dbReference type="ARBA" id="ARBA00023180"/>
    </source>
</evidence>
<keyword evidence="5" id="KW-0472">Membrane</keyword>
<keyword evidence="2" id="KW-0812">Transmembrane</keyword>
<dbReference type="Gene3D" id="2.60.40.10">
    <property type="entry name" value="Immunoglobulins"/>
    <property type="match status" value="4"/>
</dbReference>
<evidence type="ECO:0000313" key="12">
    <source>
        <dbReference type="Proteomes" id="UP000308365"/>
    </source>
</evidence>
<feature type="compositionally biased region" description="Polar residues" evidence="9">
    <location>
        <begin position="737"/>
        <end position="747"/>
    </location>
</feature>
<dbReference type="EMBL" id="RWIC01001130">
    <property type="protein sequence ID" value="TKC37476.1"/>
    <property type="molecule type" value="Genomic_DNA"/>
</dbReference>
<protein>
    <recommendedName>
        <fullName evidence="10">Fibronectin type-III domain-containing protein</fullName>
    </recommendedName>
</protein>
<dbReference type="GO" id="GO:0004896">
    <property type="term" value="F:cytokine receptor activity"/>
    <property type="evidence" value="ECO:0007669"/>
    <property type="project" value="InterPro"/>
</dbReference>
<evidence type="ECO:0000256" key="5">
    <source>
        <dbReference type="ARBA" id="ARBA00023136"/>
    </source>
</evidence>
<feature type="region of interest" description="Disordered" evidence="9">
    <location>
        <begin position="675"/>
        <end position="831"/>
    </location>
</feature>
<keyword evidence="4" id="KW-1133">Transmembrane helix</keyword>
<feature type="compositionally biased region" description="Low complexity" evidence="9">
    <location>
        <begin position="688"/>
        <end position="697"/>
    </location>
</feature>
<evidence type="ECO:0000256" key="6">
    <source>
        <dbReference type="ARBA" id="ARBA00023157"/>
    </source>
</evidence>
<dbReference type="InterPro" id="IPR048668">
    <property type="entry name" value="IL3RB_N"/>
</dbReference>
<feature type="compositionally biased region" description="Low complexity" evidence="9">
    <location>
        <begin position="852"/>
        <end position="861"/>
    </location>
</feature>
<evidence type="ECO:0000256" key="4">
    <source>
        <dbReference type="ARBA" id="ARBA00022989"/>
    </source>
</evidence>
<evidence type="ECO:0000259" key="10">
    <source>
        <dbReference type="PROSITE" id="PS50853"/>
    </source>
</evidence>
<dbReference type="PANTHER" id="PTHR23037:SF22">
    <property type="entry name" value="CYTOKINE RECEPTOR COMMON SUBUNIT BETA"/>
    <property type="match status" value="1"/>
</dbReference>
<evidence type="ECO:0000256" key="7">
    <source>
        <dbReference type="ARBA" id="ARBA00023170"/>
    </source>
</evidence>
<dbReference type="InterPro" id="IPR036116">
    <property type="entry name" value="FN3_sf"/>
</dbReference>
<organism evidence="11 12">
    <name type="scientific">Monodon monoceros</name>
    <name type="common">Narwhal</name>
    <name type="synonym">Ceratodon monodon</name>
    <dbReference type="NCBI Taxonomy" id="40151"/>
    <lineage>
        <taxon>Eukaryota</taxon>
        <taxon>Metazoa</taxon>
        <taxon>Chordata</taxon>
        <taxon>Craniata</taxon>
        <taxon>Vertebrata</taxon>
        <taxon>Euteleostomi</taxon>
        <taxon>Mammalia</taxon>
        <taxon>Eutheria</taxon>
        <taxon>Laurasiatheria</taxon>
        <taxon>Artiodactyla</taxon>
        <taxon>Whippomorpha</taxon>
        <taxon>Cetacea</taxon>
        <taxon>Odontoceti</taxon>
        <taxon>Monodontidae</taxon>
        <taxon>Monodon</taxon>
    </lineage>
</organism>
<reference evidence="12" key="1">
    <citation type="journal article" date="2019" name="IScience">
        <title>Narwhal Genome Reveals Long-Term Low Genetic Diversity despite Current Large Abundance Size.</title>
        <authorList>
            <person name="Westbury M.V."/>
            <person name="Petersen B."/>
            <person name="Garde E."/>
            <person name="Heide-Jorgensen M.P."/>
            <person name="Lorenzen E.D."/>
        </authorList>
    </citation>
    <scope>NUCLEOTIDE SEQUENCE [LARGE SCALE GENOMIC DNA]</scope>
</reference>
<feature type="compositionally biased region" description="Polar residues" evidence="9">
    <location>
        <begin position="572"/>
        <end position="585"/>
    </location>
</feature>
<dbReference type="InterPro" id="IPR015321">
    <property type="entry name" value="TypeI_recpt_CBD"/>
</dbReference>
<feature type="domain" description="Fibronectin type-III" evidence="10">
    <location>
        <begin position="162"/>
        <end position="265"/>
    </location>
</feature>
<gene>
    <name evidence="11" type="ORF">EI555_012196</name>
</gene>
<feature type="non-terminal residue" evidence="11">
    <location>
        <position position="1"/>
    </location>
</feature>
<comment type="subcellular location">
    <subcellularLocation>
        <location evidence="1">Membrane</location>
        <topology evidence="1">Single-pass type I membrane protein</topology>
    </subcellularLocation>
</comment>
<dbReference type="Pfam" id="PF21460">
    <property type="entry name" value="IL3Rb_N"/>
    <property type="match status" value="1"/>
</dbReference>
<sequence>WGGTQDSRTVRSPDPTQAWTHLSQPPALPEMALPRGLLPLTLLLLCWGPCVAGAQGTFPLQTLRCYNDYTSRIVCRWADTQDSQRLVNVTLHRRLNRRPVSCDLNDGMPWFDGHCPGCVPRICVIPYEVFVIADHDYFSFRPDQPLGAQLTVTLSQHVQPPAPRDLNISAAGDSFLLSWNVAHGGSQSHWLSSLEFEVVYRRLQDSWEDAPTIYSSASRAILGPQHLMPSSTYVARVRTRLAPGSGLSGRPSQWSTEVRWASQPGNESQPQNLQCFFDGAALLRCSWEVRSEVTSSVFFTLFYKSGPSAREEECSPVQTEKTSSPYVRQCCQIPVPDPRNHSQYIVSVRPKAEEKLIKSSDNIQMASPTLNLTKGRDGYILHWKEEKMNYEHIACLFQVQYKKEAASWEETKTEDFQNAHSMCLPPLEPATRYQARVRVKPDPRGYNGIWSEWSEESSWDTEWVLPMWVLALTLVISTLILLVSLRFCGIYGYRLNQKWEEKIPNPSKSHLFQNGRAGLRLPQGTRVVGSGSHAHRGLWGGSFAQPEGASPVDIGHSEVSPLTTEDPKDACDSSSEPDMTLVTSDLRTEQPPRPPPELATPASRPESQASGFDFNGPYLGPLDSRSLPDIVGQQGPLRTGMSRKPQPPGSLEYLCLPTGGQVQLVPLAQVMGLGKARDADLRPSPGTEGSPSLEPGAGPAPPEPEVMVGGQGPKDRAPPGLPTGSRGPEEGTVATGYVTTAELTFTPPTRAPSPSQAPPLSLPSDRNPSLCPGLADGPPGSLAPLKPEFEGYVDLPPTAGQFPQSPLASPAPPAASSPVLGPGPPRAGVFSVSPTPEGLLVLQQVGDYCFLPGPGSGPLSPQSKPTSPGPCPEIKDLNQVFQAKKPPSQAIPQVPAIQLFKALKQQDYLSLPPWDVSRPGEVR</sequence>
<feature type="region of interest" description="Disordered" evidence="9">
    <location>
        <begin position="852"/>
        <end position="873"/>
    </location>
</feature>
<evidence type="ECO:0000256" key="3">
    <source>
        <dbReference type="ARBA" id="ARBA00022729"/>
    </source>
</evidence>
<dbReference type="CDD" id="cd00063">
    <property type="entry name" value="FN3"/>
    <property type="match status" value="1"/>
</dbReference>
<dbReference type="PROSITE" id="PS50853">
    <property type="entry name" value="FN3"/>
    <property type="match status" value="2"/>
</dbReference>